<dbReference type="InterPro" id="IPR045865">
    <property type="entry name" value="ACT-like_dom_sf"/>
</dbReference>
<dbReference type="SUPFAM" id="SSF55021">
    <property type="entry name" value="ACT-like"/>
    <property type="match status" value="1"/>
</dbReference>
<evidence type="ECO:0000313" key="3">
    <source>
        <dbReference type="Proteomes" id="UP000184032"/>
    </source>
</evidence>
<dbReference type="OrthoDB" id="9790662at2"/>
<dbReference type="AlphaFoldDB" id="A0A1M5PHP5"/>
<dbReference type="STRING" id="1120995.SAMN02745245_00314"/>
<dbReference type="RefSeq" id="WP_073183098.1">
    <property type="nucleotide sequence ID" value="NZ_FQXI01000001.1"/>
</dbReference>
<protein>
    <submittedName>
        <fullName evidence="2">Uncharacterized conserved protein, contains tandem ACT domains</fullName>
    </submittedName>
</protein>
<name>A0A1M5PHP5_9FIRM</name>
<dbReference type="EMBL" id="FQXI01000001">
    <property type="protein sequence ID" value="SHH00773.1"/>
    <property type="molecule type" value="Genomic_DNA"/>
</dbReference>
<dbReference type="PROSITE" id="PS51671">
    <property type="entry name" value="ACT"/>
    <property type="match status" value="1"/>
</dbReference>
<gene>
    <name evidence="2" type="ORF">SAMN02745245_00314</name>
</gene>
<dbReference type="InterPro" id="IPR002912">
    <property type="entry name" value="ACT_dom"/>
</dbReference>
<reference evidence="2 3" key="1">
    <citation type="submission" date="2016-11" db="EMBL/GenBank/DDBJ databases">
        <authorList>
            <person name="Jaros S."/>
            <person name="Januszkiewicz K."/>
            <person name="Wedrychowicz H."/>
        </authorList>
    </citation>
    <scope>NUCLEOTIDE SEQUENCE [LARGE SCALE GENOMIC DNA]</scope>
    <source>
        <strain evidence="2 3">DSM 21120</strain>
    </source>
</reference>
<dbReference type="InterPro" id="IPR045739">
    <property type="entry name" value="ACT_dom_pair"/>
</dbReference>
<evidence type="ECO:0000259" key="1">
    <source>
        <dbReference type="PROSITE" id="PS51671"/>
    </source>
</evidence>
<evidence type="ECO:0000313" key="2">
    <source>
        <dbReference type="EMBL" id="SHH00773.1"/>
    </source>
</evidence>
<dbReference type="Pfam" id="PF19571">
    <property type="entry name" value="ACT_8"/>
    <property type="match status" value="1"/>
</dbReference>
<dbReference type="Proteomes" id="UP000184032">
    <property type="component" value="Unassembled WGS sequence"/>
</dbReference>
<dbReference type="Gene3D" id="3.30.2130.10">
    <property type="entry name" value="VC0802-like"/>
    <property type="match status" value="1"/>
</dbReference>
<proteinExistence type="predicted"/>
<sequence>MVKQLTVFIENKPGSLNTVTEILGKNNINIVTFSLADTTDFGLLRMIVSNPEKARECLKGELISTHLNDVIVVQTDRSSDSLYRLVNACRDLNIQYMYVWSSNGEATGVVLKITEAEEGEKLLKAAGFRVLNEEEAYLI</sequence>
<organism evidence="2 3">
    <name type="scientific">Anaerosphaera aminiphila DSM 21120</name>
    <dbReference type="NCBI Taxonomy" id="1120995"/>
    <lineage>
        <taxon>Bacteria</taxon>
        <taxon>Bacillati</taxon>
        <taxon>Bacillota</taxon>
        <taxon>Tissierellia</taxon>
        <taxon>Tissierellales</taxon>
        <taxon>Peptoniphilaceae</taxon>
        <taxon>Anaerosphaera</taxon>
    </lineage>
</organism>
<accession>A0A1M5PHP5</accession>
<dbReference type="PANTHER" id="PTHR40099:SF1">
    <property type="entry name" value="ACETOLACTATE SYNTHASE, SMALL SUBUNIT"/>
    <property type="match status" value="1"/>
</dbReference>
<dbReference type="PANTHER" id="PTHR40099">
    <property type="entry name" value="ACETOLACTATE SYNTHASE, SMALL SUBUNIT"/>
    <property type="match status" value="1"/>
</dbReference>
<keyword evidence="3" id="KW-1185">Reference proteome</keyword>
<feature type="domain" description="ACT" evidence="1">
    <location>
        <begin position="4"/>
        <end position="81"/>
    </location>
</feature>
<dbReference type="CDD" id="cd04908">
    <property type="entry name" value="ACT_Bt0572_1"/>
    <property type="match status" value="1"/>
</dbReference>